<dbReference type="RefSeq" id="WP_190418839.1">
    <property type="nucleotide sequence ID" value="NZ_JAMPKK010000005.1"/>
</dbReference>
<evidence type="ECO:0000256" key="4">
    <source>
        <dbReference type="ARBA" id="ARBA00023002"/>
    </source>
</evidence>
<comment type="caution">
    <text evidence="9">The sequence shown here is derived from an EMBL/GenBank/DDBJ whole genome shotgun (WGS) entry which is preliminary data.</text>
</comment>
<proteinExistence type="inferred from homology"/>
<dbReference type="InterPro" id="IPR013328">
    <property type="entry name" value="6PGD_dom2"/>
</dbReference>
<dbReference type="PRINTS" id="PR00084">
    <property type="entry name" value="MTLDHDRGNASE"/>
</dbReference>
<feature type="domain" description="Mannitol dehydrogenase C-terminal" evidence="8">
    <location>
        <begin position="298"/>
        <end position="485"/>
    </location>
</feature>
<dbReference type="Proteomes" id="UP001442494">
    <property type="component" value="Unassembled WGS sequence"/>
</dbReference>
<dbReference type="PANTHER" id="PTHR43362:SF1">
    <property type="entry name" value="MANNITOL DEHYDROGENASE 2-RELATED"/>
    <property type="match status" value="1"/>
</dbReference>
<dbReference type="SUPFAM" id="SSF51735">
    <property type="entry name" value="NAD(P)-binding Rossmann-fold domains"/>
    <property type="match status" value="1"/>
</dbReference>
<dbReference type="EC" id="1.1.1.17" evidence="2"/>
<evidence type="ECO:0000256" key="1">
    <source>
        <dbReference type="ARBA" id="ARBA00006541"/>
    </source>
</evidence>
<evidence type="ECO:0000259" key="7">
    <source>
        <dbReference type="Pfam" id="PF01232"/>
    </source>
</evidence>
<dbReference type="Gene3D" id="1.10.1040.10">
    <property type="entry name" value="N-(1-d-carboxylethyl)-l-norvaline Dehydrogenase, domain 2"/>
    <property type="match status" value="1"/>
</dbReference>
<organism evidence="9 10">
    <name type="scientific">Funiculus sociatus GB2-A5</name>
    <dbReference type="NCBI Taxonomy" id="2933946"/>
    <lineage>
        <taxon>Bacteria</taxon>
        <taxon>Bacillati</taxon>
        <taxon>Cyanobacteriota</taxon>
        <taxon>Cyanophyceae</taxon>
        <taxon>Coleofasciculales</taxon>
        <taxon>Coleofasciculaceae</taxon>
        <taxon>Funiculus</taxon>
    </lineage>
</organism>
<evidence type="ECO:0000256" key="5">
    <source>
        <dbReference type="ARBA" id="ARBA00023027"/>
    </source>
</evidence>
<dbReference type="InterPro" id="IPR023027">
    <property type="entry name" value="Mannitol_DH_CS"/>
</dbReference>
<dbReference type="EMBL" id="JAMPKK010000005">
    <property type="protein sequence ID" value="MEP0863555.1"/>
    <property type="molecule type" value="Genomic_DNA"/>
</dbReference>
<evidence type="ECO:0000256" key="3">
    <source>
        <dbReference type="ARBA" id="ARBA00016219"/>
    </source>
</evidence>
<dbReference type="Pfam" id="PF08125">
    <property type="entry name" value="Mannitol_dh_C"/>
    <property type="match status" value="1"/>
</dbReference>
<gene>
    <name evidence="9" type="ORF">NDI37_03630</name>
</gene>
<evidence type="ECO:0000313" key="10">
    <source>
        <dbReference type="Proteomes" id="UP001442494"/>
    </source>
</evidence>
<dbReference type="InterPro" id="IPR050988">
    <property type="entry name" value="Mannitol_DH/Oxidoreductase"/>
</dbReference>
<name>A0ABV0JJX1_9CYAN</name>
<dbReference type="Gene3D" id="3.40.50.720">
    <property type="entry name" value="NAD(P)-binding Rossmann-like Domain"/>
    <property type="match status" value="1"/>
</dbReference>
<dbReference type="PROSITE" id="PS00974">
    <property type="entry name" value="MANNITOL_DHGENASE"/>
    <property type="match status" value="1"/>
</dbReference>
<evidence type="ECO:0000313" key="9">
    <source>
        <dbReference type="EMBL" id="MEP0863555.1"/>
    </source>
</evidence>
<protein>
    <recommendedName>
        <fullName evidence="3">Mannitol-1-phosphate 5-dehydrogenase</fullName>
        <ecNumber evidence="2">1.1.1.17</ecNumber>
    </recommendedName>
</protein>
<comment type="catalytic activity">
    <reaction evidence="6">
        <text>D-mannitol 1-phosphate + NAD(+) = beta-D-fructose 6-phosphate + NADH + H(+)</text>
        <dbReference type="Rhea" id="RHEA:19661"/>
        <dbReference type="ChEBI" id="CHEBI:15378"/>
        <dbReference type="ChEBI" id="CHEBI:57540"/>
        <dbReference type="ChEBI" id="CHEBI:57634"/>
        <dbReference type="ChEBI" id="CHEBI:57945"/>
        <dbReference type="ChEBI" id="CHEBI:61381"/>
        <dbReference type="EC" id="1.1.1.17"/>
    </reaction>
</comment>
<dbReference type="Pfam" id="PF01232">
    <property type="entry name" value="Mannitol_dh"/>
    <property type="match status" value="1"/>
</dbReference>
<reference evidence="9 10" key="1">
    <citation type="submission" date="2022-04" db="EMBL/GenBank/DDBJ databases">
        <title>Positive selection, recombination, and allopatry shape intraspecific diversity of widespread and dominant cyanobacteria.</title>
        <authorList>
            <person name="Wei J."/>
            <person name="Shu W."/>
            <person name="Hu C."/>
        </authorList>
    </citation>
    <scope>NUCLEOTIDE SEQUENCE [LARGE SCALE GENOMIC DNA]</scope>
    <source>
        <strain evidence="9 10">GB2-A5</strain>
    </source>
</reference>
<dbReference type="InterPro" id="IPR013118">
    <property type="entry name" value="Mannitol_DH_C"/>
</dbReference>
<comment type="similarity">
    <text evidence="1">Belongs to the mannitol dehydrogenase family.</text>
</comment>
<sequence length="498" mass="55705">MNSNTSTNSAIKLNEASLSRLPGNVRVPKYDRHQITNGIVHIGVGGFHKSHQALYLDNYFHQHPGSDWGICGVGLLDYDYDRRMRNALLSQDCLYTLVERSPECDRARIIGSIARYLFAPDNRQAVIEALADPKCRIVTLTITESGYYYIEGSGEFNVNHPTIQHDLQHPDQPIGTYGFLSAALEKRRQQGLAPFTVLSCDNIQGNGNMVRKMLTTFAQMRDPELGSWIAEQVAFPNCMVDRITPLTTPADIEMVAQQFGIDDAFPGVTEPFIQWVIEDTFCAGRPDWESVGVQMTKDVHPYEMMKIRLLNASHMLIGYLGSLAGYTYVYEVMADPLFEQAVAKLMDEVTPTLQPVPGIDLDDYKKTLIERFSNPKIRDQLPRLCLSGSAKIPKFVLGSLRDKLQLGGAIDYLSLTIAAWCHYLNGYDDQNRPIPIDDPLADILTEQARSGKTDPRPLLGIFEIFGDLGQSPRFVETVADKLRSLHEFGAKGTLARLS</sequence>
<evidence type="ECO:0000256" key="6">
    <source>
        <dbReference type="ARBA" id="ARBA00048615"/>
    </source>
</evidence>
<dbReference type="PANTHER" id="PTHR43362">
    <property type="entry name" value="MANNITOL DEHYDROGENASE DSF1-RELATED"/>
    <property type="match status" value="1"/>
</dbReference>
<dbReference type="InterPro" id="IPR008927">
    <property type="entry name" value="6-PGluconate_DH-like_C_sf"/>
</dbReference>
<dbReference type="SUPFAM" id="SSF48179">
    <property type="entry name" value="6-phosphogluconate dehydrogenase C-terminal domain-like"/>
    <property type="match status" value="1"/>
</dbReference>
<keyword evidence="10" id="KW-1185">Reference proteome</keyword>
<evidence type="ECO:0000256" key="2">
    <source>
        <dbReference type="ARBA" id="ARBA00012939"/>
    </source>
</evidence>
<keyword evidence="5" id="KW-0520">NAD</keyword>
<accession>A0ABV0JJX1</accession>
<evidence type="ECO:0000259" key="8">
    <source>
        <dbReference type="Pfam" id="PF08125"/>
    </source>
</evidence>
<keyword evidence="4" id="KW-0560">Oxidoreductase</keyword>
<dbReference type="InterPro" id="IPR036291">
    <property type="entry name" value="NAD(P)-bd_dom_sf"/>
</dbReference>
<dbReference type="InterPro" id="IPR000669">
    <property type="entry name" value="Mannitol_DH"/>
</dbReference>
<dbReference type="InterPro" id="IPR013131">
    <property type="entry name" value="Mannitol_DH_N"/>
</dbReference>
<feature type="domain" description="Mannitol dehydrogenase N-terminal" evidence="7">
    <location>
        <begin position="38"/>
        <end position="289"/>
    </location>
</feature>